<dbReference type="AlphaFoldDB" id="A0A6G0Y177"/>
<name>A0A6G0Y177_APHCR</name>
<dbReference type="EMBL" id="VUJU01006854">
    <property type="protein sequence ID" value="KAF0747418.1"/>
    <property type="molecule type" value="Genomic_DNA"/>
</dbReference>
<dbReference type="Proteomes" id="UP000478052">
    <property type="component" value="Unassembled WGS sequence"/>
</dbReference>
<dbReference type="PROSITE" id="PS50878">
    <property type="entry name" value="RT_POL"/>
    <property type="match status" value="1"/>
</dbReference>
<sequence>MSLKAALDNSLDHLPGVFAMLKGVPQGSHLAPLLFLLFINDLHFYNSKKLLFADDMKIFHLIKLHSDTSSK</sequence>
<keyword evidence="2" id="KW-0548">Nucleotidyltransferase</keyword>
<keyword evidence="2" id="KW-0808">Transferase</keyword>
<evidence type="ECO:0000313" key="2">
    <source>
        <dbReference type="EMBL" id="KAF0747418.1"/>
    </source>
</evidence>
<dbReference type="GO" id="GO:0003964">
    <property type="term" value="F:RNA-directed DNA polymerase activity"/>
    <property type="evidence" value="ECO:0007669"/>
    <property type="project" value="UniProtKB-KW"/>
</dbReference>
<dbReference type="OrthoDB" id="6629238at2759"/>
<evidence type="ECO:0000313" key="3">
    <source>
        <dbReference type="Proteomes" id="UP000478052"/>
    </source>
</evidence>
<comment type="caution">
    <text evidence="2">The sequence shown here is derived from an EMBL/GenBank/DDBJ whole genome shotgun (WGS) entry which is preliminary data.</text>
</comment>
<keyword evidence="2" id="KW-0695">RNA-directed DNA polymerase</keyword>
<reference evidence="2 3" key="1">
    <citation type="submission" date="2019-08" db="EMBL/GenBank/DDBJ databases">
        <title>Whole genome of Aphis craccivora.</title>
        <authorList>
            <person name="Voronova N.V."/>
            <person name="Shulinski R.S."/>
            <person name="Bandarenka Y.V."/>
            <person name="Zhorov D.G."/>
            <person name="Warner D."/>
        </authorList>
    </citation>
    <scope>NUCLEOTIDE SEQUENCE [LARGE SCALE GENOMIC DNA]</scope>
    <source>
        <strain evidence="2">180601</strain>
        <tissue evidence="2">Whole Body</tissue>
    </source>
</reference>
<keyword evidence="3" id="KW-1185">Reference proteome</keyword>
<accession>A0A6G0Y177</accession>
<feature type="domain" description="Reverse transcriptase" evidence="1">
    <location>
        <begin position="1"/>
        <end position="71"/>
    </location>
</feature>
<proteinExistence type="predicted"/>
<protein>
    <submittedName>
        <fullName evidence="2">Reverse transcriptase domain-containing protein</fullName>
    </submittedName>
</protein>
<evidence type="ECO:0000259" key="1">
    <source>
        <dbReference type="PROSITE" id="PS50878"/>
    </source>
</evidence>
<dbReference type="InterPro" id="IPR000477">
    <property type="entry name" value="RT_dom"/>
</dbReference>
<organism evidence="2 3">
    <name type="scientific">Aphis craccivora</name>
    <name type="common">Cowpea aphid</name>
    <dbReference type="NCBI Taxonomy" id="307492"/>
    <lineage>
        <taxon>Eukaryota</taxon>
        <taxon>Metazoa</taxon>
        <taxon>Ecdysozoa</taxon>
        <taxon>Arthropoda</taxon>
        <taxon>Hexapoda</taxon>
        <taxon>Insecta</taxon>
        <taxon>Pterygota</taxon>
        <taxon>Neoptera</taxon>
        <taxon>Paraneoptera</taxon>
        <taxon>Hemiptera</taxon>
        <taxon>Sternorrhyncha</taxon>
        <taxon>Aphidomorpha</taxon>
        <taxon>Aphidoidea</taxon>
        <taxon>Aphididae</taxon>
        <taxon>Aphidini</taxon>
        <taxon>Aphis</taxon>
        <taxon>Aphis</taxon>
    </lineage>
</organism>
<gene>
    <name evidence="2" type="ORF">FWK35_00016698</name>
</gene>